<keyword evidence="4" id="KW-1133">Transmembrane helix</keyword>
<feature type="non-terminal residue" evidence="5">
    <location>
        <position position="1"/>
    </location>
</feature>
<evidence type="ECO:0000256" key="1">
    <source>
        <dbReference type="ARBA" id="ARBA00004127"/>
    </source>
</evidence>
<organism evidence="5 6">
    <name type="scientific">Leptotrombidium deliense</name>
    <dbReference type="NCBI Taxonomy" id="299467"/>
    <lineage>
        <taxon>Eukaryota</taxon>
        <taxon>Metazoa</taxon>
        <taxon>Ecdysozoa</taxon>
        <taxon>Arthropoda</taxon>
        <taxon>Chelicerata</taxon>
        <taxon>Arachnida</taxon>
        <taxon>Acari</taxon>
        <taxon>Acariformes</taxon>
        <taxon>Trombidiformes</taxon>
        <taxon>Prostigmata</taxon>
        <taxon>Anystina</taxon>
        <taxon>Parasitengona</taxon>
        <taxon>Trombiculoidea</taxon>
        <taxon>Trombiculidae</taxon>
        <taxon>Leptotrombidium</taxon>
    </lineage>
</organism>
<dbReference type="VEuPathDB" id="VectorBase:LDEU008200"/>
<name>A0A443S8I7_9ACAR</name>
<comment type="caution">
    <text evidence="5">The sequence shown here is derived from an EMBL/GenBank/DDBJ whole genome shotgun (WGS) entry which is preliminary data.</text>
</comment>
<dbReference type="STRING" id="299467.A0A443S8I7"/>
<evidence type="ECO:0000256" key="2">
    <source>
        <dbReference type="ARBA" id="ARBA00004177"/>
    </source>
</evidence>
<gene>
    <name evidence="5" type="ORF">B4U80_02462</name>
</gene>
<evidence type="ECO:0000313" key="5">
    <source>
        <dbReference type="EMBL" id="RWS23840.1"/>
    </source>
</evidence>
<dbReference type="PANTHER" id="PTHR45981">
    <property type="entry name" value="LD02310P"/>
    <property type="match status" value="1"/>
</dbReference>
<comment type="subcellular location">
    <subcellularLocation>
        <location evidence="1">Endomembrane system</location>
        <topology evidence="1">Multi-pass membrane protein</topology>
    </subcellularLocation>
    <subcellularLocation>
        <location evidence="2">Endosome</location>
    </subcellularLocation>
    <subcellularLocation>
        <location evidence="3">Lysosome membrane</location>
    </subcellularLocation>
</comment>
<keyword evidence="4" id="KW-0472">Membrane</keyword>
<evidence type="ECO:0000256" key="4">
    <source>
        <dbReference type="SAM" id="Phobius"/>
    </source>
</evidence>
<keyword evidence="6" id="KW-1185">Reference proteome</keyword>
<keyword evidence="4" id="KW-0812">Transmembrane</keyword>
<dbReference type="AlphaFoldDB" id="A0A443S8I7"/>
<dbReference type="EMBL" id="NCKV01005801">
    <property type="protein sequence ID" value="RWS23840.1"/>
    <property type="molecule type" value="Genomic_DNA"/>
</dbReference>
<sequence>WEKLEMSPGERKKLLCNLLFNLISMFCVFWSIYVLIERATLEAKYGLLDWPFWTKMLVVSIGFLGGSVFLFVQLRLYFSIFLRWRQFNRIIVIHSNNEKCFDDKMPDLVRHQPSQSGAPIKLANNA</sequence>
<dbReference type="Proteomes" id="UP000288716">
    <property type="component" value="Unassembled WGS sequence"/>
</dbReference>
<feature type="transmembrane region" description="Helical" evidence="4">
    <location>
        <begin position="14"/>
        <end position="36"/>
    </location>
</feature>
<reference evidence="5 6" key="1">
    <citation type="journal article" date="2018" name="Gigascience">
        <title>Genomes of trombidid mites reveal novel predicted allergens and laterally-transferred genes associated with secondary metabolism.</title>
        <authorList>
            <person name="Dong X."/>
            <person name="Chaisiri K."/>
            <person name="Xia D."/>
            <person name="Armstrong S.D."/>
            <person name="Fang Y."/>
            <person name="Donnelly M.J."/>
            <person name="Kadowaki T."/>
            <person name="McGarry J.W."/>
            <person name="Darby A.C."/>
            <person name="Makepeace B.L."/>
        </authorList>
    </citation>
    <scope>NUCLEOTIDE SEQUENCE [LARGE SCALE GENOMIC DNA]</scope>
    <source>
        <strain evidence="5">UoL-UT</strain>
    </source>
</reference>
<feature type="transmembrane region" description="Helical" evidence="4">
    <location>
        <begin position="56"/>
        <end position="78"/>
    </location>
</feature>
<proteinExistence type="predicted"/>
<dbReference type="GO" id="GO:0005768">
    <property type="term" value="C:endosome"/>
    <property type="evidence" value="ECO:0007669"/>
    <property type="project" value="UniProtKB-SubCell"/>
</dbReference>
<dbReference type="OrthoDB" id="264354at2759"/>
<evidence type="ECO:0000313" key="6">
    <source>
        <dbReference type="Proteomes" id="UP000288716"/>
    </source>
</evidence>
<dbReference type="GO" id="GO:0005765">
    <property type="term" value="C:lysosomal membrane"/>
    <property type="evidence" value="ECO:0007669"/>
    <property type="project" value="UniProtKB-SubCell"/>
</dbReference>
<evidence type="ECO:0000256" key="3">
    <source>
        <dbReference type="ARBA" id="ARBA00004656"/>
    </source>
</evidence>
<accession>A0A443S8I7</accession>
<protein>
    <submittedName>
        <fullName evidence="5">E3 ubiquitin-protein ligase MARCH8-like protein</fullName>
    </submittedName>
</protein>